<comment type="subcellular location">
    <subcellularLocation>
        <location evidence="1">Membrane</location>
        <topology evidence="1">Multi-pass membrane protein</topology>
    </subcellularLocation>
</comment>
<reference evidence="13" key="1">
    <citation type="submission" date="2020-03" db="EMBL/GenBank/DDBJ databases">
        <title>A high-quality chromosome-level genome assembly of a woody plant with both climbing and erect habits, Rhamnella rubrinervis.</title>
        <authorList>
            <person name="Lu Z."/>
            <person name="Yang Y."/>
            <person name="Zhu X."/>
            <person name="Sun Y."/>
        </authorList>
    </citation>
    <scope>NUCLEOTIDE SEQUENCE</scope>
    <source>
        <strain evidence="13">BYM</strain>
        <tissue evidence="13">Leaf</tissue>
    </source>
</reference>
<feature type="transmembrane region" description="Helical" evidence="9">
    <location>
        <begin position="265"/>
        <end position="282"/>
    </location>
</feature>
<feature type="transmembrane region" description="Helical" evidence="9">
    <location>
        <begin position="104"/>
        <end position="127"/>
    </location>
</feature>
<feature type="transmembrane region" description="Helical" evidence="9">
    <location>
        <begin position="388"/>
        <end position="405"/>
    </location>
</feature>
<feature type="domain" description="Nucleotidyl transferase" evidence="10">
    <location>
        <begin position="992"/>
        <end position="1189"/>
    </location>
</feature>
<dbReference type="Gene3D" id="3.90.550.10">
    <property type="entry name" value="Spore Coat Polysaccharide Biosynthesis Protein SpsA, Chain A"/>
    <property type="match status" value="1"/>
</dbReference>
<evidence type="ECO:0000256" key="3">
    <source>
        <dbReference type="ARBA" id="ARBA00022448"/>
    </source>
</evidence>
<feature type="region of interest" description="Disordered" evidence="8">
    <location>
        <begin position="1"/>
        <end position="34"/>
    </location>
</feature>
<dbReference type="InterPro" id="IPR058533">
    <property type="entry name" value="Cation_efflux_TM"/>
</dbReference>
<dbReference type="Pfam" id="PF01545">
    <property type="entry name" value="Cation_efflux"/>
    <property type="match status" value="2"/>
</dbReference>
<comment type="caution">
    <text evidence="13">The sequence shown here is derived from an EMBL/GenBank/DDBJ whole genome shotgun (WGS) entry which is preliminary data.</text>
</comment>
<gene>
    <name evidence="13" type="ORF">FNV43_RR14403</name>
</gene>
<accession>A0A8K0MGB5</accession>
<keyword evidence="3" id="KW-0813">Transport</keyword>
<feature type="transmembrane region" description="Helical" evidence="9">
    <location>
        <begin position="832"/>
        <end position="854"/>
    </location>
</feature>
<feature type="transmembrane region" description="Helical" evidence="9">
    <location>
        <begin position="78"/>
        <end position="98"/>
    </location>
</feature>
<feature type="region of interest" description="Disordered" evidence="8">
    <location>
        <begin position="573"/>
        <end position="607"/>
    </location>
</feature>
<dbReference type="GO" id="GO:0006882">
    <property type="term" value="P:intracellular zinc ion homeostasis"/>
    <property type="evidence" value="ECO:0007669"/>
    <property type="project" value="InterPro"/>
</dbReference>
<dbReference type="NCBIfam" id="TIGR01297">
    <property type="entry name" value="CDF"/>
    <property type="match status" value="2"/>
</dbReference>
<feature type="compositionally biased region" description="Basic residues" evidence="8">
    <location>
        <begin position="679"/>
        <end position="699"/>
    </location>
</feature>
<evidence type="ECO:0000256" key="5">
    <source>
        <dbReference type="ARBA" id="ARBA00022989"/>
    </source>
</evidence>
<keyword evidence="7 9" id="KW-0472">Membrane</keyword>
<sequence>MADHRHHRHHQHRPLRLSVPQRPTTPTTFPATPTTSRAYPVFPYPSTTPTASATPSKHRLSSFNSKPLSYNGNRKSSISFLVLFLFSLRSLYSLLPFLRSSPSFSLFPFSFLVSFLSFLLTLIFSLFTSLSLSSSSKDHFQHKQHQPIFSLSLITQSQHRTLVARSTLLAVVFLLRFQALRYCGTAAMILAELCGNVAARFVAEGRIRNFGDRYGFGSSKVRGFLALFFGLFFLSLSWDRVECFPFSAKFVDKLGLSLLPGENCVRIWPMLLPFLSGFLGCYERVSMNWGTIRELGRKRVRLISLFFTTVLLFFPAVISMLMFEAEGDSFSAGNLVWPLANTVVFGVLLSENFSDEKLANSKDFRREFLVTFVCTLMLELFYFPELSLWGLLLCGLLLYVAVRELDPFYSTYIELGMESPELLTTFIMKPIRHILSEKKSRKIALFLMINTGYMVVEFVAGFMSNSLGLISDACHMLFDCAALAIGLYASYISRLPANNQFNYGRGRFEVLSGYVNAVLLVLVGSLIVLESLERILDPQDISTSSLLSVSIGGLVVNVVGLIFFHEEHHHAHGGSGTCSHSHSHSHSHPHSHSHSHSHHADHDHEDGKVHEEHVFVSQGTYGKTCFGRDHHHEQSHSSSCGTSDCKDDHHFGSKKCHDHHQHDQHDQAHQHGHHDQAHQHNHHHQAHQHNHHHQAHQQNHHGVACKHDHAQQHTHSLENFNGVESHVHHDQAHQHSHHDHACKHDHDQRHTLSSGDFNAVESHVQGASLHSKKSGSQIINLPLDGEESHKQHHHHHHIDHNMQGIFLHVLADTMGSVGVVISTLLIKYKGWLVADPACSIFISVLIVASVIPLLRNSAEILLQRVPRAHEHDLRKALSEARKIKGVRGIRNLHVWSFTNTDVVGTLHLHVSADADKDSTKKKVSHILHDAGIKDLTLQTMNAVADYTTAWASLIQKAGPSEWLSKFKLSSNYFRAQDLRFFVMESSEEKVVAVIMVGGPTKGTRFRPLSFNTPKPLFPLAGQPMVHHPISACKRIPNLAQIFLIGFYEEREFALYVSSISNELKVPVRYLKEDKPHGSAGGLYYFRDMIMEDNPSHIFLLNCDVCCNFPLPDMLEAHKGYGGMGTMLVIKVSAESAHQFGELVADPISKELLHYTEKPETFVSDLINCGVYVFTPDIFTAIQDVSTHREDRANLRRVSSFEALQSAARTLPTDFVRLDQDILSPLAGKKQLYTYETMDFWEQIKTPGMSLRCSALYLAQFRFTSPHLLAGGNGNKSATIVGDVFVHPSAKVHPTAKIGPNVSISANVRVGAGVRLINCVILDDVEIKENAVVMHSIVGWKSSIGKWSRVQADGDYDAKLGTTILGEAVTVEDEVVVINSIVLPNKTLNVSVQEEIIL</sequence>
<dbReference type="FunFam" id="3.90.550.10:FF:000071">
    <property type="entry name" value="Mannose-1-phosphate guanyltransferase alpha"/>
    <property type="match status" value="1"/>
</dbReference>
<feature type="compositionally biased region" description="Basic and acidic residues" evidence="8">
    <location>
        <begin position="660"/>
        <end position="678"/>
    </location>
</feature>
<dbReference type="InterPro" id="IPR056729">
    <property type="entry name" value="GMPPB_C"/>
</dbReference>
<comment type="similarity">
    <text evidence="2">Belongs to the cation diffusion facilitator (CDF) transporter (TC 2.A.4) family. SLC30A subfamily.</text>
</comment>
<feature type="domain" description="Mannose-1-phosphate guanyltransferase C-terminal" evidence="12">
    <location>
        <begin position="1279"/>
        <end position="1396"/>
    </location>
</feature>
<dbReference type="InterPro" id="IPR045316">
    <property type="entry name" value="Msc2-like"/>
</dbReference>
<dbReference type="InterPro" id="IPR002524">
    <property type="entry name" value="Cation_efflux"/>
</dbReference>
<feature type="transmembrane region" description="Helical" evidence="9">
    <location>
        <begin position="302"/>
        <end position="323"/>
    </location>
</feature>
<dbReference type="FunFam" id="2.160.10.10:FF:000030">
    <property type="entry name" value="Putative GDP-mannose pyrophosphorylase"/>
    <property type="match status" value="1"/>
</dbReference>
<evidence type="ECO:0000313" key="14">
    <source>
        <dbReference type="Proteomes" id="UP000796880"/>
    </source>
</evidence>
<dbReference type="PANTHER" id="PTHR45755">
    <property type="match status" value="1"/>
</dbReference>
<keyword evidence="5 9" id="KW-1133">Transmembrane helix</keyword>
<dbReference type="GO" id="GO:0005794">
    <property type="term" value="C:Golgi apparatus"/>
    <property type="evidence" value="ECO:0007669"/>
    <property type="project" value="TreeGrafter"/>
</dbReference>
<dbReference type="Pfam" id="PF00483">
    <property type="entry name" value="NTP_transferase"/>
    <property type="match status" value="1"/>
</dbReference>
<feature type="transmembrane region" description="Helical" evidence="9">
    <location>
        <begin position="541"/>
        <end position="564"/>
    </location>
</feature>
<feature type="compositionally biased region" description="Basic residues" evidence="8">
    <location>
        <begin position="581"/>
        <end position="597"/>
    </location>
</feature>
<feature type="compositionally biased region" description="Basic residues" evidence="8">
    <location>
        <begin position="1"/>
        <end position="15"/>
    </location>
</feature>
<dbReference type="GO" id="GO:0016020">
    <property type="term" value="C:membrane"/>
    <property type="evidence" value="ECO:0007669"/>
    <property type="project" value="UniProtKB-SubCell"/>
</dbReference>
<name>A0A8K0MGB5_9ROSA</name>
<evidence type="ECO:0000259" key="12">
    <source>
        <dbReference type="Pfam" id="PF25087"/>
    </source>
</evidence>
<keyword evidence="4 9" id="KW-0812">Transmembrane</keyword>
<feature type="region of interest" description="Disordered" evidence="8">
    <location>
        <begin position="727"/>
        <end position="753"/>
    </location>
</feature>
<dbReference type="OrthoDB" id="78669at2759"/>
<protein>
    <submittedName>
        <fullName evidence="13">Uncharacterized protein</fullName>
    </submittedName>
</protein>
<dbReference type="FunFam" id="1.20.1510.10:FF:000033">
    <property type="entry name" value="Unplaced genomic scaffold supercont1.9, whole genome shotgun sequence"/>
    <property type="match status" value="1"/>
</dbReference>
<dbReference type="SUPFAM" id="SSF161111">
    <property type="entry name" value="Cation efflux protein transmembrane domain-like"/>
    <property type="match status" value="1"/>
</dbReference>
<evidence type="ECO:0000256" key="9">
    <source>
        <dbReference type="SAM" id="Phobius"/>
    </source>
</evidence>
<dbReference type="Pfam" id="PF25087">
    <property type="entry name" value="GMPPB_C"/>
    <property type="match status" value="1"/>
</dbReference>
<feature type="domain" description="Cation efflux protein transmembrane" evidence="11">
    <location>
        <begin position="792"/>
        <end position="862"/>
    </location>
</feature>
<feature type="transmembrane region" description="Helical" evidence="9">
    <location>
        <begin position="510"/>
        <end position="529"/>
    </location>
</feature>
<evidence type="ECO:0000256" key="4">
    <source>
        <dbReference type="ARBA" id="ARBA00022692"/>
    </source>
</evidence>
<dbReference type="InterPro" id="IPR027469">
    <property type="entry name" value="Cation_efflux_TMD_sf"/>
</dbReference>
<evidence type="ECO:0000256" key="7">
    <source>
        <dbReference type="ARBA" id="ARBA00023136"/>
    </source>
</evidence>
<dbReference type="SUPFAM" id="SSF53448">
    <property type="entry name" value="Nucleotide-diphospho-sugar transferases"/>
    <property type="match status" value="1"/>
</dbReference>
<feature type="region of interest" description="Disordered" evidence="8">
    <location>
        <begin position="651"/>
        <end position="712"/>
    </location>
</feature>
<evidence type="ECO:0000313" key="13">
    <source>
        <dbReference type="EMBL" id="KAF3444710.1"/>
    </source>
</evidence>
<evidence type="ECO:0000256" key="2">
    <source>
        <dbReference type="ARBA" id="ARBA00008873"/>
    </source>
</evidence>
<dbReference type="PANTHER" id="PTHR45755:SF4">
    <property type="entry name" value="ZINC TRANSPORTER 7"/>
    <property type="match status" value="1"/>
</dbReference>
<feature type="transmembrane region" description="Helical" evidence="9">
    <location>
        <begin position="443"/>
        <end position="463"/>
    </location>
</feature>
<dbReference type="InterPro" id="IPR029044">
    <property type="entry name" value="Nucleotide-diphossugar_trans"/>
</dbReference>
<feature type="compositionally biased region" description="Low complexity" evidence="8">
    <location>
        <begin position="24"/>
        <end position="34"/>
    </location>
</feature>
<feature type="compositionally biased region" description="Basic and acidic residues" evidence="8">
    <location>
        <begin position="598"/>
        <end position="607"/>
    </location>
</feature>
<feature type="domain" description="Cation efflux protein transmembrane" evidence="11">
    <location>
        <begin position="444"/>
        <end position="580"/>
    </location>
</feature>
<dbReference type="Gene3D" id="2.160.10.10">
    <property type="entry name" value="Hexapeptide repeat proteins"/>
    <property type="match status" value="1"/>
</dbReference>
<dbReference type="InterPro" id="IPR005835">
    <property type="entry name" value="NTP_transferase_dom"/>
</dbReference>
<keyword evidence="14" id="KW-1185">Reference proteome</keyword>
<proteinExistence type="inferred from homology"/>
<evidence type="ECO:0000259" key="11">
    <source>
        <dbReference type="Pfam" id="PF01545"/>
    </source>
</evidence>
<keyword evidence="6" id="KW-0406">Ion transport</keyword>
<evidence type="ECO:0000256" key="8">
    <source>
        <dbReference type="SAM" id="MobiDB-lite"/>
    </source>
</evidence>
<evidence type="ECO:0000259" key="10">
    <source>
        <dbReference type="Pfam" id="PF00483"/>
    </source>
</evidence>
<evidence type="ECO:0000256" key="1">
    <source>
        <dbReference type="ARBA" id="ARBA00004141"/>
    </source>
</evidence>
<feature type="transmembrane region" description="Helical" evidence="9">
    <location>
        <begin position="224"/>
        <end position="241"/>
    </location>
</feature>
<dbReference type="Gene3D" id="1.20.1510.10">
    <property type="entry name" value="Cation efflux protein transmembrane domain"/>
    <property type="match status" value="2"/>
</dbReference>
<dbReference type="CDD" id="cd06428">
    <property type="entry name" value="M1P_guanylylT_A_like_N"/>
    <property type="match status" value="1"/>
</dbReference>
<organism evidence="13 14">
    <name type="scientific">Rhamnella rubrinervis</name>
    <dbReference type="NCBI Taxonomy" id="2594499"/>
    <lineage>
        <taxon>Eukaryota</taxon>
        <taxon>Viridiplantae</taxon>
        <taxon>Streptophyta</taxon>
        <taxon>Embryophyta</taxon>
        <taxon>Tracheophyta</taxon>
        <taxon>Spermatophyta</taxon>
        <taxon>Magnoliopsida</taxon>
        <taxon>eudicotyledons</taxon>
        <taxon>Gunneridae</taxon>
        <taxon>Pentapetalae</taxon>
        <taxon>rosids</taxon>
        <taxon>fabids</taxon>
        <taxon>Rosales</taxon>
        <taxon>Rhamnaceae</taxon>
        <taxon>rhamnoid group</taxon>
        <taxon>Rhamneae</taxon>
        <taxon>Rhamnella</taxon>
    </lineage>
</organism>
<dbReference type="EMBL" id="VOIH02000006">
    <property type="protein sequence ID" value="KAF3444710.1"/>
    <property type="molecule type" value="Genomic_DNA"/>
</dbReference>
<evidence type="ECO:0000256" key="6">
    <source>
        <dbReference type="ARBA" id="ARBA00023065"/>
    </source>
</evidence>
<feature type="transmembrane region" description="Helical" evidence="9">
    <location>
        <begin position="469"/>
        <end position="489"/>
    </location>
</feature>
<dbReference type="GO" id="GO:0005385">
    <property type="term" value="F:zinc ion transmembrane transporter activity"/>
    <property type="evidence" value="ECO:0007669"/>
    <property type="project" value="InterPro"/>
</dbReference>
<dbReference type="Proteomes" id="UP000796880">
    <property type="component" value="Unassembled WGS sequence"/>
</dbReference>